<keyword evidence="1" id="KW-1133">Transmembrane helix</keyword>
<name>A0A7L9WJT8_9RHOB</name>
<dbReference type="EMBL" id="CP045201">
    <property type="protein sequence ID" value="QOL79967.1"/>
    <property type="molecule type" value="Genomic_DNA"/>
</dbReference>
<organism evidence="2 3">
    <name type="scientific">Pseudooceanicola spongiae</name>
    <dbReference type="NCBI Taxonomy" id="2613965"/>
    <lineage>
        <taxon>Bacteria</taxon>
        <taxon>Pseudomonadati</taxon>
        <taxon>Pseudomonadota</taxon>
        <taxon>Alphaproteobacteria</taxon>
        <taxon>Rhodobacterales</taxon>
        <taxon>Paracoccaceae</taxon>
        <taxon>Pseudooceanicola</taxon>
    </lineage>
</organism>
<evidence type="ECO:0000313" key="3">
    <source>
        <dbReference type="Proteomes" id="UP000594118"/>
    </source>
</evidence>
<dbReference type="InterPro" id="IPR011969">
    <property type="entry name" value="Clan_AA_Asp_peptidase_C"/>
</dbReference>
<dbReference type="GO" id="GO:0004190">
    <property type="term" value="F:aspartic-type endopeptidase activity"/>
    <property type="evidence" value="ECO:0007669"/>
    <property type="project" value="InterPro"/>
</dbReference>
<proteinExistence type="predicted"/>
<dbReference type="SUPFAM" id="SSF50630">
    <property type="entry name" value="Acid proteases"/>
    <property type="match status" value="1"/>
</dbReference>
<keyword evidence="3" id="KW-1185">Reference proteome</keyword>
<feature type="transmembrane region" description="Helical" evidence="1">
    <location>
        <begin position="6"/>
        <end position="25"/>
    </location>
</feature>
<accession>A0A7L9WJT8</accession>
<dbReference type="PROSITE" id="PS00141">
    <property type="entry name" value="ASP_PROTEASE"/>
    <property type="match status" value="1"/>
</dbReference>
<dbReference type="Gene3D" id="2.40.70.10">
    <property type="entry name" value="Acid Proteases"/>
    <property type="match status" value="1"/>
</dbReference>
<sequence>MSGIDFGQLTYLLLLLLVVAGYFFVSNRNRVGQMARHALLWALIFVGVIAGIGMWDSVRSTLTPAQSLSEDGTRISIPQSADGHYYVTLEVDGTAQSFLIDTGATDIVLTREAAKHIGIDPDALVYSGSAGTANGMVRTAPVTLDTVSLGPVSDRNVRAMVNDGELFTPLLGMSYLNRYAKIEISNGAMILVR</sequence>
<dbReference type="AlphaFoldDB" id="A0A7L9WJT8"/>
<dbReference type="Proteomes" id="UP000594118">
    <property type="component" value="Chromosome"/>
</dbReference>
<dbReference type="Pfam" id="PF13975">
    <property type="entry name" value="gag-asp_proteas"/>
    <property type="match status" value="1"/>
</dbReference>
<keyword evidence="1" id="KW-0472">Membrane</keyword>
<dbReference type="InterPro" id="IPR034122">
    <property type="entry name" value="Retropepsin-like_bacterial"/>
</dbReference>
<evidence type="ECO:0000313" key="2">
    <source>
        <dbReference type="EMBL" id="QOL79967.1"/>
    </source>
</evidence>
<dbReference type="InterPro" id="IPR021109">
    <property type="entry name" value="Peptidase_aspartic_dom_sf"/>
</dbReference>
<dbReference type="NCBIfam" id="TIGR02281">
    <property type="entry name" value="clan_AA_DTGA"/>
    <property type="match status" value="1"/>
</dbReference>
<gene>
    <name evidence="2" type="ORF">F3W81_03490</name>
</gene>
<keyword evidence="2" id="KW-0378">Hydrolase</keyword>
<keyword evidence="1" id="KW-0812">Transmembrane</keyword>
<dbReference type="EC" id="3.4.23.-" evidence="2"/>
<evidence type="ECO:0000256" key="1">
    <source>
        <dbReference type="SAM" id="Phobius"/>
    </source>
</evidence>
<dbReference type="RefSeq" id="WP_193082282.1">
    <property type="nucleotide sequence ID" value="NZ_CP045201.1"/>
</dbReference>
<dbReference type="InterPro" id="IPR001969">
    <property type="entry name" value="Aspartic_peptidase_AS"/>
</dbReference>
<reference evidence="2 3" key="1">
    <citation type="submission" date="2019-10" db="EMBL/GenBank/DDBJ databases">
        <title>Pseudopuniceibacterium sp. HQ09 islated from Antarctica.</title>
        <authorList>
            <person name="Liao L."/>
            <person name="Su S."/>
            <person name="Chen B."/>
            <person name="Yu Y."/>
        </authorList>
    </citation>
    <scope>NUCLEOTIDE SEQUENCE [LARGE SCALE GENOMIC DNA]</scope>
    <source>
        <strain evidence="2 3">HQ09</strain>
    </source>
</reference>
<dbReference type="CDD" id="cd05483">
    <property type="entry name" value="retropepsin_like_bacteria"/>
    <property type="match status" value="1"/>
</dbReference>
<dbReference type="KEGG" id="pshq:F3W81_03490"/>
<dbReference type="GO" id="GO:0006508">
    <property type="term" value="P:proteolysis"/>
    <property type="evidence" value="ECO:0007669"/>
    <property type="project" value="UniProtKB-KW"/>
</dbReference>
<feature type="transmembrane region" description="Helical" evidence="1">
    <location>
        <begin position="37"/>
        <end position="55"/>
    </location>
</feature>
<keyword evidence="2" id="KW-0645">Protease</keyword>
<protein>
    <submittedName>
        <fullName evidence="2">TIGR02281 family clan AA aspartic protease</fullName>
        <ecNumber evidence="2">3.4.23.-</ecNumber>
    </submittedName>
</protein>